<reference evidence="6 7" key="1">
    <citation type="journal article" date="2016" name="Mol. Biol. Evol.">
        <title>Genome-Wide Survey of Gut Fungi (Harpellales) Reveals the First Horizontally Transferred Ubiquitin Gene from a Mosquito Host.</title>
        <authorList>
            <person name="Wang Y."/>
            <person name="White M.M."/>
            <person name="Kvist S."/>
            <person name="Moncalvo J.M."/>
        </authorList>
    </citation>
    <scope>NUCLEOTIDE SEQUENCE [LARGE SCALE GENOMIC DNA]</scope>
    <source>
        <strain evidence="6 7">ALG-7-W6</strain>
    </source>
</reference>
<evidence type="ECO:0000313" key="6">
    <source>
        <dbReference type="EMBL" id="OLY84603.1"/>
    </source>
</evidence>
<keyword evidence="1" id="KW-0547">Nucleotide-binding</keyword>
<sequence length="717" mass="78956">MIFGKGYRCQLCRLSSFSFRGTRKFQISTINRPNSQKISSSLFPAYSHAALSSSLVSPRLSRGYQSLPERKVQKEQPSASSPPPLTPKRIKEVLDQSVIGQERAKRILSVAVYNHYNRIRVNALNKERNQIAKAYYEDHVFNNAAKHKDHFPINGSDLKLTSNSNKSYFYAEVEPEPETSPSPSYSESIYSQSKSTDSGSFYSQNNPTEYPIIDKSNILILGPTGSGKTLLAKSIASILNVPFSMSDATPLTQAGYVGEDVELVIHRLLQKCNYDVSLAETGIVFIDEIDKISRKTDSNSTTKDVSGEGVQQGLLRMLEGTVITINDKSAALSGGIGSKGSGGSNDLGIDGFLNMNPGFLDGANFFMGQPAKPGGIKDSRSSEAQKNDPSFDFLDDKNKNSLDGKARQNGNKLSEQDLKRFDSLLEEDSPIGKSNFPPNSSGFPIGGSGFEGSNNMFNNYNGSRNKILSSGRKNTGSFNKPGVFNVDTSNILFILSGAFIGLEDYVIDRVAKGSIGFNNPIRSGSLNTSHSRLNGDSPSEIDRYDGIKSFFKPIQADNGFQGVDSTESGNTEKFNPLDYVEPEDLIKFGLIPEFVGRLPVVASVSELSLDELTRILTEPKNSIFEQFRTLLGVNGTELILTKKAIRTIAMQAKEKRTGARGLRRIMENVLLAPMFDCPESDIKYVVITSKAARFLERPKYFEVGEYHMVQREMEHDV</sequence>
<dbReference type="Proteomes" id="UP000187455">
    <property type="component" value="Unassembled WGS sequence"/>
</dbReference>
<evidence type="ECO:0000259" key="4">
    <source>
        <dbReference type="SMART" id="SM00382"/>
    </source>
</evidence>
<evidence type="ECO:0000259" key="5">
    <source>
        <dbReference type="SMART" id="SM01086"/>
    </source>
</evidence>
<dbReference type="InterPro" id="IPR019489">
    <property type="entry name" value="Clp_ATPase_C"/>
</dbReference>
<feature type="compositionally biased region" description="Basic and acidic residues" evidence="3">
    <location>
        <begin position="414"/>
        <end position="423"/>
    </location>
</feature>
<dbReference type="Pfam" id="PF10431">
    <property type="entry name" value="ClpB_D2-small"/>
    <property type="match status" value="1"/>
</dbReference>
<keyword evidence="6" id="KW-0645">Protease</keyword>
<dbReference type="InterPro" id="IPR027417">
    <property type="entry name" value="P-loop_NTPase"/>
</dbReference>
<gene>
    <name evidence="6" type="ORF">AYI68_g1230</name>
</gene>
<dbReference type="GO" id="GO:0016887">
    <property type="term" value="F:ATP hydrolysis activity"/>
    <property type="evidence" value="ECO:0007669"/>
    <property type="project" value="InterPro"/>
</dbReference>
<evidence type="ECO:0000313" key="7">
    <source>
        <dbReference type="Proteomes" id="UP000187455"/>
    </source>
</evidence>
<evidence type="ECO:0000256" key="2">
    <source>
        <dbReference type="ARBA" id="ARBA00022840"/>
    </source>
</evidence>
<comment type="caution">
    <text evidence="6">The sequence shown here is derived from an EMBL/GenBank/DDBJ whole genome shotgun (WGS) entry which is preliminary data.</text>
</comment>
<dbReference type="GO" id="GO:0005759">
    <property type="term" value="C:mitochondrial matrix"/>
    <property type="evidence" value="ECO:0007669"/>
    <property type="project" value="TreeGrafter"/>
</dbReference>
<dbReference type="InterPro" id="IPR003593">
    <property type="entry name" value="AAA+_ATPase"/>
</dbReference>
<dbReference type="SUPFAM" id="SSF52540">
    <property type="entry name" value="P-loop containing nucleoside triphosphate hydrolases"/>
    <property type="match status" value="1"/>
</dbReference>
<dbReference type="InterPro" id="IPR050052">
    <property type="entry name" value="ATP-dep_Clp_protease_ClpX"/>
</dbReference>
<dbReference type="Pfam" id="PF07724">
    <property type="entry name" value="AAA_2"/>
    <property type="match status" value="1"/>
</dbReference>
<dbReference type="EMBL" id="LSSL01000439">
    <property type="protein sequence ID" value="OLY84603.1"/>
    <property type="molecule type" value="Genomic_DNA"/>
</dbReference>
<dbReference type="Gene3D" id="3.40.50.300">
    <property type="entry name" value="P-loop containing nucleotide triphosphate hydrolases"/>
    <property type="match status" value="1"/>
</dbReference>
<evidence type="ECO:0000256" key="1">
    <source>
        <dbReference type="ARBA" id="ARBA00022741"/>
    </source>
</evidence>
<keyword evidence="7" id="KW-1185">Reference proteome</keyword>
<dbReference type="GO" id="GO:0005524">
    <property type="term" value="F:ATP binding"/>
    <property type="evidence" value="ECO:0007669"/>
    <property type="project" value="UniProtKB-KW"/>
</dbReference>
<dbReference type="Gene3D" id="1.10.8.60">
    <property type="match status" value="1"/>
</dbReference>
<protein>
    <submittedName>
        <fullName evidence="6">ATP-dependent Clp protease ATP-binding subunit ClpX</fullName>
    </submittedName>
</protein>
<name>A0A1R0H660_9FUNG</name>
<feature type="compositionally biased region" description="Basic and acidic residues" evidence="3">
    <location>
        <begin position="394"/>
        <end position="406"/>
    </location>
</feature>
<dbReference type="GO" id="GO:0008233">
    <property type="term" value="F:peptidase activity"/>
    <property type="evidence" value="ECO:0007669"/>
    <property type="project" value="UniProtKB-KW"/>
</dbReference>
<dbReference type="STRING" id="133383.A0A1R0H660"/>
<dbReference type="GO" id="GO:0051603">
    <property type="term" value="P:proteolysis involved in protein catabolic process"/>
    <property type="evidence" value="ECO:0007669"/>
    <property type="project" value="TreeGrafter"/>
</dbReference>
<dbReference type="SMART" id="SM01086">
    <property type="entry name" value="ClpB_D2-small"/>
    <property type="match status" value="1"/>
</dbReference>
<dbReference type="AlphaFoldDB" id="A0A1R0H660"/>
<proteinExistence type="predicted"/>
<keyword evidence="6" id="KW-0378">Hydrolase</keyword>
<dbReference type="SMART" id="SM00382">
    <property type="entry name" value="AAA"/>
    <property type="match status" value="1"/>
</dbReference>
<dbReference type="InterPro" id="IPR003959">
    <property type="entry name" value="ATPase_AAA_core"/>
</dbReference>
<dbReference type="PANTHER" id="PTHR48102">
    <property type="entry name" value="ATP-DEPENDENT CLP PROTEASE ATP-BINDING SUBUNIT CLPX-LIKE, MITOCHONDRIAL-RELATED"/>
    <property type="match status" value="1"/>
</dbReference>
<keyword evidence="2 6" id="KW-0067">ATP-binding</keyword>
<feature type="domain" description="AAA+ ATPase" evidence="4">
    <location>
        <begin position="214"/>
        <end position="353"/>
    </location>
</feature>
<evidence type="ECO:0000256" key="3">
    <source>
        <dbReference type="SAM" id="MobiDB-lite"/>
    </source>
</evidence>
<feature type="region of interest" description="Disordered" evidence="3">
    <location>
        <begin position="172"/>
        <end position="203"/>
    </location>
</feature>
<organism evidence="6 7">
    <name type="scientific">Smittium mucronatum</name>
    <dbReference type="NCBI Taxonomy" id="133383"/>
    <lineage>
        <taxon>Eukaryota</taxon>
        <taxon>Fungi</taxon>
        <taxon>Fungi incertae sedis</taxon>
        <taxon>Zoopagomycota</taxon>
        <taxon>Kickxellomycotina</taxon>
        <taxon>Harpellomycetes</taxon>
        <taxon>Harpellales</taxon>
        <taxon>Legeriomycetaceae</taxon>
        <taxon>Smittium</taxon>
    </lineage>
</organism>
<feature type="domain" description="Clp ATPase C-terminal" evidence="5">
    <location>
        <begin position="607"/>
        <end position="694"/>
    </location>
</feature>
<feature type="compositionally biased region" description="Basic and acidic residues" evidence="3">
    <location>
        <begin position="375"/>
        <end position="386"/>
    </location>
</feature>
<feature type="region of interest" description="Disordered" evidence="3">
    <location>
        <begin position="67"/>
        <end position="88"/>
    </location>
</feature>
<dbReference type="OrthoDB" id="1721884at2759"/>
<dbReference type="PANTHER" id="PTHR48102:SF7">
    <property type="entry name" value="ATP-DEPENDENT CLP PROTEASE ATP-BINDING SUBUNIT CLPX-LIKE, MITOCHONDRIAL"/>
    <property type="match status" value="1"/>
</dbReference>
<feature type="compositionally biased region" description="Low complexity" evidence="3">
    <location>
        <begin position="179"/>
        <end position="195"/>
    </location>
</feature>
<feature type="region of interest" description="Disordered" evidence="3">
    <location>
        <begin position="370"/>
        <end position="448"/>
    </location>
</feature>
<accession>A0A1R0H660</accession>